<evidence type="ECO:0000256" key="5">
    <source>
        <dbReference type="ARBA" id="ARBA00012730"/>
    </source>
</evidence>
<evidence type="ECO:0000313" key="14">
    <source>
        <dbReference type="Proteomes" id="UP000265618"/>
    </source>
</evidence>
<dbReference type="EC" id="5.4.2.8" evidence="5 12"/>
<evidence type="ECO:0000256" key="3">
    <source>
        <dbReference type="ARBA" id="ARBA00009736"/>
    </source>
</evidence>
<evidence type="ECO:0000256" key="2">
    <source>
        <dbReference type="ARBA" id="ARBA00004699"/>
    </source>
</evidence>
<feature type="non-terminal residue" evidence="13">
    <location>
        <position position="1"/>
    </location>
</feature>
<dbReference type="SUPFAM" id="SSF56784">
    <property type="entry name" value="HAD-like"/>
    <property type="match status" value="1"/>
</dbReference>
<evidence type="ECO:0000256" key="6">
    <source>
        <dbReference type="ARBA" id="ARBA00022490"/>
    </source>
</evidence>
<comment type="similarity">
    <text evidence="3 12">Belongs to the eukaryotic PMM family.</text>
</comment>
<accession>A0A9K3D291</accession>
<keyword evidence="9 12" id="KW-0413">Isomerase</keyword>
<feature type="binding site" evidence="10">
    <location>
        <position position="91"/>
    </location>
    <ligand>
        <name>alpha-D-mannose 1-phosphate</name>
        <dbReference type="ChEBI" id="CHEBI:58409"/>
    </ligand>
</feature>
<evidence type="ECO:0000256" key="11">
    <source>
        <dbReference type="PIRSR" id="PIRSR605002-3"/>
    </source>
</evidence>
<name>A0A9K3D291_9EUKA</name>
<dbReference type="Pfam" id="PF03332">
    <property type="entry name" value="PMM"/>
    <property type="match status" value="1"/>
</dbReference>
<comment type="pathway">
    <text evidence="2 12">Nucleotide-sugar biosynthesis; GDP-alpha-D-mannose biosynthesis; alpha-D-mannose 1-phosphate from D-fructose 6-phosphate: step 2/2.</text>
</comment>
<dbReference type="Gene3D" id="3.40.50.1000">
    <property type="entry name" value="HAD superfamily/HAD-like"/>
    <property type="match status" value="1"/>
</dbReference>
<dbReference type="GO" id="GO:0009298">
    <property type="term" value="P:GDP-mannose biosynthetic process"/>
    <property type="evidence" value="ECO:0007669"/>
    <property type="project" value="InterPro"/>
</dbReference>
<reference evidence="13 14" key="1">
    <citation type="journal article" date="2018" name="PLoS ONE">
        <title>The draft genome of Kipferlia bialata reveals reductive genome evolution in fornicate parasites.</title>
        <authorList>
            <person name="Tanifuji G."/>
            <person name="Takabayashi S."/>
            <person name="Kume K."/>
            <person name="Takagi M."/>
            <person name="Nakayama T."/>
            <person name="Kamikawa R."/>
            <person name="Inagaki Y."/>
            <person name="Hashimoto T."/>
        </authorList>
    </citation>
    <scope>NUCLEOTIDE SEQUENCE [LARGE SCALE GENOMIC DNA]</scope>
    <source>
        <strain evidence="13">NY0173</strain>
    </source>
</reference>
<dbReference type="OrthoDB" id="10264771at2759"/>
<gene>
    <name evidence="13" type="ORF">KIPB_008837</name>
</gene>
<dbReference type="GO" id="GO:0046872">
    <property type="term" value="F:metal ion binding"/>
    <property type="evidence" value="ECO:0007669"/>
    <property type="project" value="UniProtKB-KW"/>
</dbReference>
<dbReference type="GO" id="GO:0006013">
    <property type="term" value="P:mannose metabolic process"/>
    <property type="evidence" value="ECO:0007669"/>
    <property type="project" value="TreeGrafter"/>
</dbReference>
<dbReference type="EMBL" id="BDIP01002837">
    <property type="protein sequence ID" value="GIQ86902.1"/>
    <property type="molecule type" value="Genomic_DNA"/>
</dbReference>
<evidence type="ECO:0000313" key="13">
    <source>
        <dbReference type="EMBL" id="GIQ86902.1"/>
    </source>
</evidence>
<evidence type="ECO:0000256" key="4">
    <source>
        <dbReference type="ARBA" id="ARBA00011738"/>
    </source>
</evidence>
<feature type="binding site" evidence="11">
    <location>
        <position position="181"/>
    </location>
    <ligand>
        <name>Mg(2+)</name>
        <dbReference type="ChEBI" id="CHEBI:18420"/>
        <label>1</label>
    </ligand>
</feature>
<evidence type="ECO:0000256" key="8">
    <source>
        <dbReference type="ARBA" id="ARBA00022842"/>
    </source>
</evidence>
<dbReference type="GO" id="GO:0005829">
    <property type="term" value="C:cytosol"/>
    <property type="evidence" value="ECO:0007669"/>
    <property type="project" value="TreeGrafter"/>
</dbReference>
<feature type="binding site" evidence="10">
    <location>
        <position position="138"/>
    </location>
    <ligand>
        <name>alpha-D-mannose 1-phosphate</name>
        <dbReference type="ChEBI" id="CHEBI:58409"/>
    </ligand>
</feature>
<dbReference type="InterPro" id="IPR023214">
    <property type="entry name" value="HAD_sf"/>
</dbReference>
<evidence type="ECO:0000256" key="12">
    <source>
        <dbReference type="RuleBase" id="RU361118"/>
    </source>
</evidence>
<keyword evidence="7 11" id="KW-0479">Metal-binding</keyword>
<dbReference type="Proteomes" id="UP000265618">
    <property type="component" value="Unassembled WGS sequence"/>
</dbReference>
<keyword evidence="8 11" id="KW-0460">Magnesium</keyword>
<dbReference type="GO" id="GO:0006487">
    <property type="term" value="P:protein N-linked glycosylation"/>
    <property type="evidence" value="ECO:0007669"/>
    <property type="project" value="TreeGrafter"/>
</dbReference>
<comment type="caution">
    <text evidence="13">The sequence shown here is derived from an EMBL/GenBank/DDBJ whole genome shotgun (WGS) entry which is preliminary data.</text>
</comment>
<dbReference type="InterPro" id="IPR036412">
    <property type="entry name" value="HAD-like_sf"/>
</dbReference>
<comment type="cofactor">
    <cofactor evidence="11">
        <name>Mg(2+)</name>
        <dbReference type="ChEBI" id="CHEBI:18420"/>
    </cofactor>
</comment>
<sequence length="203" mass="22867">VSGSDMAKIEEQLGKDVTERFDFVFSENGLVAFKGQHLIGKESIVSFLGEDSLQEFTNDALLLVARTKLPFKRGTFIEMRTGMVNVCPCGRQVSQAERDSFAEYDKKHRVRQHMVKELDRKWGPKGLGFGIGGQISFDVMPQGWDKTFVLRFLHDYRTIHFFGDKTRPGGNDAEICDHARTEGHSVVSPQDTLAQVKKLFPGV</sequence>
<dbReference type="InterPro" id="IPR005002">
    <property type="entry name" value="PMM"/>
</dbReference>
<dbReference type="GO" id="GO:0004615">
    <property type="term" value="F:phosphomannomutase activity"/>
    <property type="evidence" value="ECO:0007669"/>
    <property type="project" value="UniProtKB-EC"/>
</dbReference>
<protein>
    <recommendedName>
        <fullName evidence="5 12">Phosphomannomutase</fullName>
        <ecNumber evidence="5 12">5.4.2.8</ecNumber>
    </recommendedName>
</protein>
<comment type="function">
    <text evidence="12">Involved in the synthesis of the GDP-mannose and dolichol-phosphate-mannose required for a number of critical mannosyl transfer reactions.</text>
</comment>
<feature type="binding site" evidence="10">
    <location>
        <position position="80"/>
    </location>
    <ligand>
        <name>alpha-D-mannose 1-phosphate</name>
        <dbReference type="ChEBI" id="CHEBI:58409"/>
    </ligand>
</feature>
<proteinExistence type="inferred from homology"/>
<dbReference type="PANTHER" id="PTHR10466">
    <property type="entry name" value="PHOSPHOMANNOMUTASE"/>
    <property type="match status" value="1"/>
</dbReference>
<dbReference type="AlphaFoldDB" id="A0A9K3D291"/>
<organism evidence="13 14">
    <name type="scientific">Kipferlia bialata</name>
    <dbReference type="NCBI Taxonomy" id="797122"/>
    <lineage>
        <taxon>Eukaryota</taxon>
        <taxon>Metamonada</taxon>
        <taxon>Carpediemonas-like organisms</taxon>
        <taxon>Kipferlia</taxon>
    </lineage>
</organism>
<dbReference type="PANTHER" id="PTHR10466:SF0">
    <property type="entry name" value="PHOSPHOMANNOMUTASE"/>
    <property type="match status" value="1"/>
</dbReference>
<comment type="catalytic activity">
    <reaction evidence="12">
        <text>alpha-D-mannose 1-phosphate = D-mannose 6-phosphate</text>
        <dbReference type="Rhea" id="RHEA:11140"/>
        <dbReference type="ChEBI" id="CHEBI:58409"/>
        <dbReference type="ChEBI" id="CHEBI:58735"/>
        <dbReference type="EC" id="5.4.2.8"/>
    </reaction>
</comment>
<dbReference type="FunFam" id="3.30.1240.20:FF:000001">
    <property type="entry name" value="Phosphomannomutase"/>
    <property type="match status" value="1"/>
</dbReference>
<evidence type="ECO:0000256" key="7">
    <source>
        <dbReference type="ARBA" id="ARBA00022723"/>
    </source>
</evidence>
<keyword evidence="14" id="KW-1185">Reference proteome</keyword>
<dbReference type="InterPro" id="IPR043169">
    <property type="entry name" value="PMM_cap"/>
</dbReference>
<evidence type="ECO:0000256" key="1">
    <source>
        <dbReference type="ARBA" id="ARBA00004496"/>
    </source>
</evidence>
<feature type="binding site" evidence="11">
    <location>
        <position position="164"/>
    </location>
    <ligand>
        <name>Mg(2+)</name>
        <dbReference type="ChEBI" id="CHEBI:18420"/>
        <label>1</label>
    </ligand>
</feature>
<keyword evidence="6 12" id="KW-0963">Cytoplasm</keyword>
<comment type="subunit">
    <text evidence="4 12">Homodimer.</text>
</comment>
<evidence type="ECO:0000256" key="9">
    <source>
        <dbReference type="ARBA" id="ARBA00023235"/>
    </source>
</evidence>
<evidence type="ECO:0000256" key="10">
    <source>
        <dbReference type="PIRSR" id="PIRSR605002-2"/>
    </source>
</evidence>
<comment type="subcellular location">
    <subcellularLocation>
        <location evidence="1 12">Cytoplasm</location>
    </subcellularLocation>
</comment>
<feature type="binding site" evidence="10">
    <location>
        <position position="98"/>
    </location>
    <ligand>
        <name>alpha-D-mannose 1-phosphate</name>
        <dbReference type="ChEBI" id="CHEBI:58409"/>
    </ligand>
</feature>
<feature type="binding site" evidence="10">
    <location>
        <position position="136"/>
    </location>
    <ligand>
        <name>alpha-D-mannose 1-phosphate</name>
        <dbReference type="ChEBI" id="CHEBI:58409"/>
    </ligand>
</feature>
<dbReference type="Gene3D" id="3.30.1240.20">
    <property type="match status" value="1"/>
</dbReference>